<comment type="caution">
    <text evidence="2">The sequence shown here is derived from an EMBL/GenBank/DDBJ whole genome shotgun (WGS) entry which is preliminary data.</text>
</comment>
<feature type="non-terminal residue" evidence="2">
    <location>
        <position position="151"/>
    </location>
</feature>
<dbReference type="Proteomes" id="UP001249851">
    <property type="component" value="Unassembled WGS sequence"/>
</dbReference>
<accession>A0AAD9USG1</accession>
<feature type="region of interest" description="Disordered" evidence="1">
    <location>
        <begin position="13"/>
        <end position="38"/>
    </location>
</feature>
<proteinExistence type="predicted"/>
<protein>
    <submittedName>
        <fullName evidence="2">Skeletal organic matrix protein 4</fullName>
    </submittedName>
</protein>
<dbReference type="AlphaFoldDB" id="A0AAD9USG1"/>
<organism evidence="2 3">
    <name type="scientific">Acropora cervicornis</name>
    <name type="common">Staghorn coral</name>
    <dbReference type="NCBI Taxonomy" id="6130"/>
    <lineage>
        <taxon>Eukaryota</taxon>
        <taxon>Metazoa</taxon>
        <taxon>Cnidaria</taxon>
        <taxon>Anthozoa</taxon>
        <taxon>Hexacorallia</taxon>
        <taxon>Scleractinia</taxon>
        <taxon>Astrocoeniina</taxon>
        <taxon>Acroporidae</taxon>
        <taxon>Acropora</taxon>
    </lineage>
</organism>
<feature type="region of interest" description="Disordered" evidence="1">
    <location>
        <begin position="116"/>
        <end position="151"/>
    </location>
</feature>
<evidence type="ECO:0000256" key="1">
    <source>
        <dbReference type="SAM" id="MobiDB-lite"/>
    </source>
</evidence>
<gene>
    <name evidence="2" type="ORF">P5673_031609</name>
</gene>
<sequence>RISLILWSWKGNNSQATTSAGSTAPSSSKEASSCSYDSKWTSHSSQRKTFEAEAQAVPQQAKMQAAVAAGPLSTGGVLLRLINTMIDTKMTMEFNETIFIISSCQLTRNLEIRPKQPAVQAAQPPPAPSKHPEAAKIPSGPVTLPIGRPVN</sequence>
<feature type="compositionally biased region" description="Low complexity" evidence="1">
    <location>
        <begin position="14"/>
        <end position="38"/>
    </location>
</feature>
<dbReference type="EMBL" id="JARQWQ010000151">
    <property type="protein sequence ID" value="KAK2548281.1"/>
    <property type="molecule type" value="Genomic_DNA"/>
</dbReference>
<name>A0AAD9USG1_ACRCE</name>
<reference evidence="2" key="2">
    <citation type="journal article" date="2023" name="Science">
        <title>Genomic signatures of disease resistance in endangered staghorn corals.</title>
        <authorList>
            <person name="Vollmer S.V."/>
            <person name="Selwyn J.D."/>
            <person name="Despard B.A."/>
            <person name="Roesel C.L."/>
        </authorList>
    </citation>
    <scope>NUCLEOTIDE SEQUENCE</scope>
    <source>
        <strain evidence="2">K2</strain>
    </source>
</reference>
<keyword evidence="3" id="KW-1185">Reference proteome</keyword>
<evidence type="ECO:0000313" key="2">
    <source>
        <dbReference type="EMBL" id="KAK2548281.1"/>
    </source>
</evidence>
<reference evidence="2" key="1">
    <citation type="journal article" date="2023" name="G3 (Bethesda)">
        <title>Whole genome assembly and annotation of the endangered Caribbean coral Acropora cervicornis.</title>
        <authorList>
            <person name="Selwyn J.D."/>
            <person name="Vollmer S.V."/>
        </authorList>
    </citation>
    <scope>NUCLEOTIDE SEQUENCE</scope>
    <source>
        <strain evidence="2">K2</strain>
    </source>
</reference>
<evidence type="ECO:0000313" key="3">
    <source>
        <dbReference type="Proteomes" id="UP001249851"/>
    </source>
</evidence>